<name>A0A873WHA8_9CAUD</name>
<feature type="region of interest" description="Disordered" evidence="1">
    <location>
        <begin position="1"/>
        <end position="48"/>
    </location>
</feature>
<sequence length="48" mass="5494">MLLLRRTGRASRPRNPDQPGRHRHAVERRPGMRPMQLRKGCAHAGRVG</sequence>
<dbReference type="Proteomes" id="UP000663581">
    <property type="component" value="Segment"/>
</dbReference>
<proteinExistence type="predicted"/>
<evidence type="ECO:0000256" key="1">
    <source>
        <dbReference type="SAM" id="MobiDB-lite"/>
    </source>
</evidence>
<keyword evidence="3" id="KW-1185">Reference proteome</keyword>
<reference evidence="2" key="1">
    <citation type="submission" date="2020-07" db="EMBL/GenBank/DDBJ databases">
        <title>Complete genome sequence of Streptomyces phage Shaeky.</title>
        <authorList>
            <person name="Shodrock S.L."/>
            <person name="Higbee T."/>
            <person name="Clark J.D."/>
            <person name="Hernandez I."/>
            <person name="Liu M."/>
            <person name="Burrowes B."/>
        </authorList>
    </citation>
    <scope>NUCLEOTIDE SEQUENCE</scope>
</reference>
<protein>
    <submittedName>
        <fullName evidence="2">Uncharacterized protein</fullName>
    </submittedName>
</protein>
<evidence type="ECO:0000313" key="3">
    <source>
        <dbReference type="Proteomes" id="UP000663581"/>
    </source>
</evidence>
<organism evidence="2 3">
    <name type="scientific">Streptomyces phage Shaeky</name>
    <dbReference type="NCBI Taxonomy" id="2767586"/>
    <lineage>
        <taxon>Viruses</taxon>
        <taxon>Duplodnaviria</taxon>
        <taxon>Heunggongvirae</taxon>
        <taxon>Uroviricota</taxon>
        <taxon>Caudoviricetes</taxon>
        <taxon>Colingsworthviridae</taxon>
        <taxon>Shaekyvirus</taxon>
        <taxon>Shaekyvirus shaeky</taxon>
    </lineage>
</organism>
<accession>A0A873WHA8</accession>
<feature type="compositionally biased region" description="Basic residues" evidence="1">
    <location>
        <begin position="1"/>
        <end position="12"/>
    </location>
</feature>
<evidence type="ECO:0000313" key="2">
    <source>
        <dbReference type="EMBL" id="QPB09723.1"/>
    </source>
</evidence>
<gene>
    <name evidence="2" type="ORF">CPT_Shaeky_036</name>
</gene>
<dbReference type="EMBL" id="MT701595">
    <property type="protein sequence ID" value="QPB09723.1"/>
    <property type="molecule type" value="Genomic_DNA"/>
</dbReference>